<dbReference type="Pfam" id="PF02770">
    <property type="entry name" value="Acyl-CoA_dh_M"/>
    <property type="match status" value="1"/>
</dbReference>
<keyword evidence="3 6" id="KW-0285">Flavoprotein</keyword>
<feature type="domain" description="Acyl-CoA dehydrogenase/oxidase C-terminal" evidence="8">
    <location>
        <begin position="230"/>
        <end position="374"/>
    </location>
</feature>
<evidence type="ECO:0000256" key="3">
    <source>
        <dbReference type="ARBA" id="ARBA00022630"/>
    </source>
</evidence>
<evidence type="ECO:0000313" key="12">
    <source>
        <dbReference type="Proteomes" id="UP000186455"/>
    </source>
</evidence>
<protein>
    <submittedName>
        <fullName evidence="11">Acyl-CoA dehydrogenase</fullName>
    </submittedName>
</protein>
<dbReference type="InterPro" id="IPR006091">
    <property type="entry name" value="Acyl-CoA_Oxase/DH_mid-dom"/>
</dbReference>
<evidence type="ECO:0000256" key="5">
    <source>
        <dbReference type="ARBA" id="ARBA00023002"/>
    </source>
</evidence>
<dbReference type="InterPro" id="IPR037069">
    <property type="entry name" value="AcylCoA_DH/ox_N_sf"/>
</dbReference>
<evidence type="ECO:0000259" key="10">
    <source>
        <dbReference type="Pfam" id="PF02771"/>
    </source>
</evidence>
<dbReference type="GO" id="GO:0003995">
    <property type="term" value="F:acyl-CoA dehydrogenase activity"/>
    <property type="evidence" value="ECO:0007669"/>
    <property type="project" value="InterPro"/>
</dbReference>
<evidence type="ECO:0000256" key="2">
    <source>
        <dbReference type="ARBA" id="ARBA00009347"/>
    </source>
</evidence>
<dbReference type="PANTHER" id="PTHR43884:SF12">
    <property type="entry name" value="ISOVALERYL-COA DEHYDROGENASE, MITOCHONDRIAL-RELATED"/>
    <property type="match status" value="1"/>
</dbReference>
<dbReference type="Proteomes" id="UP000186455">
    <property type="component" value="Unassembled WGS sequence"/>
</dbReference>
<dbReference type="InterPro" id="IPR013786">
    <property type="entry name" value="AcylCoA_DH/ox_N"/>
</dbReference>
<organism evidence="11 12">
    <name type="scientific">Streptomyces uncialis</name>
    <dbReference type="NCBI Taxonomy" id="1048205"/>
    <lineage>
        <taxon>Bacteria</taxon>
        <taxon>Bacillati</taxon>
        <taxon>Actinomycetota</taxon>
        <taxon>Actinomycetes</taxon>
        <taxon>Kitasatosporales</taxon>
        <taxon>Streptomycetaceae</taxon>
        <taxon>Streptomyces</taxon>
    </lineage>
</organism>
<dbReference type="PANTHER" id="PTHR43884">
    <property type="entry name" value="ACYL-COA DEHYDROGENASE"/>
    <property type="match status" value="1"/>
</dbReference>
<dbReference type="Pfam" id="PF00441">
    <property type="entry name" value="Acyl-CoA_dh_1"/>
    <property type="match status" value="1"/>
</dbReference>
<reference evidence="11 12" key="1">
    <citation type="submission" date="2015-06" db="EMBL/GenBank/DDBJ databases">
        <title>Cloning and characterization of the uncialamcin biosynthetic gene cluster.</title>
        <authorList>
            <person name="Yan X."/>
            <person name="Huang T."/>
            <person name="Ge H."/>
            <person name="Shen B."/>
        </authorList>
    </citation>
    <scope>NUCLEOTIDE SEQUENCE [LARGE SCALE GENOMIC DNA]</scope>
    <source>
        <strain evidence="11 12">DCA2648</strain>
    </source>
</reference>
<dbReference type="STRING" id="1048205.AB852_09075"/>
<feature type="domain" description="Acyl-CoA oxidase/dehydrogenase middle" evidence="9">
    <location>
        <begin position="123"/>
        <end position="213"/>
    </location>
</feature>
<evidence type="ECO:0000256" key="4">
    <source>
        <dbReference type="ARBA" id="ARBA00022827"/>
    </source>
</evidence>
<feature type="region of interest" description="Disordered" evidence="7">
    <location>
        <begin position="382"/>
        <end position="404"/>
    </location>
</feature>
<feature type="domain" description="Acyl-CoA dehydrogenase/oxidase N-terminal" evidence="10">
    <location>
        <begin position="8"/>
        <end position="118"/>
    </location>
</feature>
<evidence type="ECO:0000256" key="7">
    <source>
        <dbReference type="SAM" id="MobiDB-lite"/>
    </source>
</evidence>
<dbReference type="PIRSF" id="PIRSF016578">
    <property type="entry name" value="HsaA"/>
    <property type="match status" value="1"/>
</dbReference>
<dbReference type="RefSeq" id="WP_073787583.1">
    <property type="nucleotide sequence ID" value="NZ_LFBV01000002.1"/>
</dbReference>
<keyword evidence="12" id="KW-1185">Reference proteome</keyword>
<evidence type="ECO:0000313" key="11">
    <source>
        <dbReference type="EMBL" id="OKH95167.1"/>
    </source>
</evidence>
<dbReference type="InterPro" id="IPR006089">
    <property type="entry name" value="Acyl-CoA_DH_CS"/>
</dbReference>
<dbReference type="Gene3D" id="2.40.110.10">
    <property type="entry name" value="Butyryl-CoA Dehydrogenase, subunit A, domain 2"/>
    <property type="match status" value="1"/>
</dbReference>
<dbReference type="InterPro" id="IPR009100">
    <property type="entry name" value="AcylCoA_DH/oxidase_NM_dom_sf"/>
</dbReference>
<dbReference type="Pfam" id="PF02771">
    <property type="entry name" value="Acyl-CoA_dh_N"/>
    <property type="match status" value="1"/>
</dbReference>
<evidence type="ECO:0000256" key="1">
    <source>
        <dbReference type="ARBA" id="ARBA00001974"/>
    </source>
</evidence>
<feature type="compositionally biased region" description="Low complexity" evidence="7">
    <location>
        <begin position="382"/>
        <end position="396"/>
    </location>
</feature>
<dbReference type="Gene3D" id="1.10.540.10">
    <property type="entry name" value="Acyl-CoA dehydrogenase/oxidase, N-terminal domain"/>
    <property type="match status" value="1"/>
</dbReference>
<dbReference type="GO" id="GO:0050660">
    <property type="term" value="F:flavin adenine dinucleotide binding"/>
    <property type="evidence" value="ECO:0007669"/>
    <property type="project" value="InterPro"/>
</dbReference>
<accession>A0A1Q4VBG7</accession>
<evidence type="ECO:0000259" key="8">
    <source>
        <dbReference type="Pfam" id="PF00441"/>
    </source>
</evidence>
<name>A0A1Q4VBG7_9ACTN</name>
<dbReference type="EMBL" id="LFBV01000002">
    <property type="protein sequence ID" value="OKH95167.1"/>
    <property type="molecule type" value="Genomic_DNA"/>
</dbReference>
<dbReference type="AlphaFoldDB" id="A0A1Q4VBG7"/>
<dbReference type="SUPFAM" id="SSF47203">
    <property type="entry name" value="Acyl-CoA dehydrogenase C-terminal domain-like"/>
    <property type="match status" value="1"/>
</dbReference>
<dbReference type="InterPro" id="IPR009075">
    <property type="entry name" value="AcylCo_DH/oxidase_C"/>
</dbReference>
<keyword evidence="5 6" id="KW-0560">Oxidoreductase</keyword>
<sequence>MATRVQLTPEQAAAREEYESFARDHIAPHADAWDRSAAVPEEFITTIAATGYLGACVPAAYGGSALDAIGFGLLNEETGRACSSVRSLLTVHGMASQAIGRWGTAAQRESWLPRLATGAAIGAFALTEPGAGSDVKGLVTTARRTEDGFVLDGAKRWITFGQRADIYLLFARLDGRETAFLVERGAPGLHVTPVRGILGTRASMLAELELRDCRVPAEALLGKPGFGLTAVAATALELGRYSVAWGCVGLIQACLDASLSYADRREQFGKRLRDHQLVQRMLADMATGAAAARLLCQQAGWLREAGDAQSVHATWLAKYFASTTAFRSAADAVQVHGAHGCGEEYPVQRYMRDAKVMELIEGTTELQQTTIAQSAYVGHAPARPATTPAATSNAALADDEKVTA</sequence>
<proteinExistence type="inferred from homology"/>
<comment type="similarity">
    <text evidence="2 6">Belongs to the acyl-CoA dehydrogenase family.</text>
</comment>
<dbReference type="Gene3D" id="1.20.140.10">
    <property type="entry name" value="Butyryl-CoA Dehydrogenase, subunit A, domain 3"/>
    <property type="match status" value="1"/>
</dbReference>
<comment type="caution">
    <text evidence="11">The sequence shown here is derived from an EMBL/GenBank/DDBJ whole genome shotgun (WGS) entry which is preliminary data.</text>
</comment>
<gene>
    <name evidence="11" type="ORF">AB852_09075</name>
</gene>
<comment type="cofactor">
    <cofactor evidence="1 6">
        <name>FAD</name>
        <dbReference type="ChEBI" id="CHEBI:57692"/>
    </cofactor>
</comment>
<dbReference type="SUPFAM" id="SSF56645">
    <property type="entry name" value="Acyl-CoA dehydrogenase NM domain-like"/>
    <property type="match status" value="1"/>
</dbReference>
<keyword evidence="4 6" id="KW-0274">FAD</keyword>
<evidence type="ECO:0000259" key="9">
    <source>
        <dbReference type="Pfam" id="PF02770"/>
    </source>
</evidence>
<dbReference type="PROSITE" id="PS00072">
    <property type="entry name" value="ACYL_COA_DH_1"/>
    <property type="match status" value="1"/>
</dbReference>
<dbReference type="InterPro" id="IPR036250">
    <property type="entry name" value="AcylCo_DH-like_C"/>
</dbReference>
<dbReference type="FunFam" id="1.20.140.10:FF:000011">
    <property type="entry name" value="Medium-chain specific acyl-CoA dehydrogenase, mitochondrial"/>
    <property type="match status" value="1"/>
</dbReference>
<dbReference type="InterPro" id="IPR046373">
    <property type="entry name" value="Acyl-CoA_Oxase/DH_mid-dom_sf"/>
</dbReference>
<evidence type="ECO:0000256" key="6">
    <source>
        <dbReference type="RuleBase" id="RU362125"/>
    </source>
</evidence>